<dbReference type="GeneID" id="6164595"/>
<dbReference type="EMBL" id="CP001014">
    <property type="protein sequence ID" value="ACB40355.1"/>
    <property type="molecule type" value="Genomic_DNA"/>
</dbReference>
<dbReference type="Proteomes" id="UP000001694">
    <property type="component" value="Chromosome"/>
</dbReference>
<dbReference type="Gene3D" id="3.40.50.620">
    <property type="entry name" value="HUPs"/>
    <property type="match status" value="1"/>
</dbReference>
<dbReference type="eggNOG" id="arCOG00972">
    <property type="taxonomic scope" value="Archaea"/>
</dbReference>
<evidence type="ECO:0000256" key="3">
    <source>
        <dbReference type="ARBA" id="ARBA00022695"/>
    </source>
</evidence>
<dbReference type="GO" id="GO:0005524">
    <property type="term" value="F:ATP binding"/>
    <property type="evidence" value="ECO:0007669"/>
    <property type="project" value="UniProtKB-KW"/>
</dbReference>
<keyword evidence="4" id="KW-0963">Cytoplasm</keyword>
<evidence type="ECO:0000313" key="6">
    <source>
        <dbReference type="EMBL" id="ACB40355.1"/>
    </source>
</evidence>
<comment type="similarity">
    <text evidence="1 4">Belongs to the archaeal NMN adenylyltransferase family.</text>
</comment>
<reference evidence="6" key="1">
    <citation type="submission" date="2008-03" db="EMBL/GenBank/DDBJ databases">
        <title>Complete sequence of Thermoproteus neutrophilus V24Sta.</title>
        <authorList>
            <consortium name="US DOE Joint Genome Institute"/>
            <person name="Copeland A."/>
            <person name="Lucas S."/>
            <person name="Lapidus A."/>
            <person name="Glavina del Rio T."/>
            <person name="Dalin E."/>
            <person name="Tice H."/>
            <person name="Bruce D."/>
            <person name="Goodwin L."/>
            <person name="Pitluck S."/>
            <person name="Sims D."/>
            <person name="Brettin T."/>
            <person name="Detter J.C."/>
            <person name="Han C."/>
            <person name="Kuske C.R."/>
            <person name="Schmutz J."/>
            <person name="Larimer F."/>
            <person name="Land M."/>
            <person name="Hauser L."/>
            <person name="Kyrpides N."/>
            <person name="Mikhailova N."/>
            <person name="Biddle J.F."/>
            <person name="Zhang Z."/>
            <person name="Fitz-Gibbon S.T."/>
            <person name="Lowe T.M."/>
            <person name="Saltikov C."/>
            <person name="House C.H."/>
            <person name="Richardson P."/>
        </authorList>
    </citation>
    <scope>NUCLEOTIDE SEQUENCE [LARGE SCALE GENOMIC DNA]</scope>
    <source>
        <strain evidence="6">V24Sta</strain>
    </source>
</reference>
<evidence type="ECO:0000256" key="1">
    <source>
        <dbReference type="ARBA" id="ARBA00010124"/>
    </source>
</evidence>
<dbReference type="GO" id="GO:0000309">
    <property type="term" value="F:nicotinamide-nucleotide adenylyltransferase activity"/>
    <property type="evidence" value="ECO:0007669"/>
    <property type="project" value="UniProtKB-UniRule"/>
</dbReference>
<dbReference type="InterPro" id="IPR006418">
    <property type="entry name" value="NMN_Atrans_arc"/>
</dbReference>
<evidence type="ECO:0000256" key="2">
    <source>
        <dbReference type="ARBA" id="ARBA00022679"/>
    </source>
</evidence>
<dbReference type="PANTHER" id="PTHR21342">
    <property type="entry name" value="PHOSPHOPANTETHEINE ADENYLYLTRANSFERASE"/>
    <property type="match status" value="1"/>
</dbReference>
<comment type="pathway">
    <text evidence="4">Cofactor biosynthesis; NAD(+) biosynthesis; NAD(+) from nicotinamide D-ribonucleotide: step 1/1.</text>
</comment>
<comment type="subcellular location">
    <subcellularLocation>
        <location evidence="4">Cytoplasm</location>
    </subcellularLocation>
</comment>
<dbReference type="RefSeq" id="WP_012350774.1">
    <property type="nucleotide sequence ID" value="NC_010525.1"/>
</dbReference>
<dbReference type="NCBIfam" id="NF002243">
    <property type="entry name" value="PRK01153.1"/>
    <property type="match status" value="1"/>
</dbReference>
<evidence type="ECO:0000313" key="7">
    <source>
        <dbReference type="Proteomes" id="UP000001694"/>
    </source>
</evidence>
<organism evidence="6 7">
    <name type="scientific">Pyrobaculum neutrophilum (strain DSM 2338 / JCM 9278 / NBRC 100436 / V24Sta)</name>
    <name type="common">Thermoproteus neutrophilus</name>
    <dbReference type="NCBI Taxonomy" id="444157"/>
    <lineage>
        <taxon>Archaea</taxon>
        <taxon>Thermoproteota</taxon>
        <taxon>Thermoprotei</taxon>
        <taxon>Thermoproteales</taxon>
        <taxon>Thermoproteaceae</taxon>
        <taxon>Pyrobaculum</taxon>
    </lineage>
</organism>
<dbReference type="InterPro" id="IPR004821">
    <property type="entry name" value="Cyt_trans-like"/>
</dbReference>
<dbReference type="GO" id="GO:0005737">
    <property type="term" value="C:cytoplasm"/>
    <property type="evidence" value="ECO:0007669"/>
    <property type="project" value="UniProtKB-SubCell"/>
</dbReference>
<dbReference type="GO" id="GO:0009435">
    <property type="term" value="P:NAD+ biosynthetic process"/>
    <property type="evidence" value="ECO:0007669"/>
    <property type="project" value="UniProtKB-UniRule"/>
</dbReference>
<dbReference type="SUPFAM" id="SSF52374">
    <property type="entry name" value="Nucleotidylyl transferase"/>
    <property type="match status" value="1"/>
</dbReference>
<dbReference type="NCBIfam" id="TIGR00125">
    <property type="entry name" value="cyt_tran_rel"/>
    <property type="match status" value="1"/>
</dbReference>
<dbReference type="InterPro" id="IPR014729">
    <property type="entry name" value="Rossmann-like_a/b/a_fold"/>
</dbReference>
<dbReference type="AlphaFoldDB" id="B1Y9C6"/>
<keyword evidence="4" id="KW-0067">ATP-binding</keyword>
<gene>
    <name evidence="6" type="ordered locus">Tneu_1430</name>
</gene>
<keyword evidence="4" id="KW-0520">NAD</keyword>
<dbReference type="PANTHER" id="PTHR21342:SF0">
    <property type="entry name" value="BIFUNCTIONAL NMN ADENYLYLTRANSFERASE_NUDIX HYDROLASE"/>
    <property type="match status" value="1"/>
</dbReference>
<keyword evidence="3 4" id="KW-0548">Nucleotidyltransferase</keyword>
<comment type="catalytic activity">
    <reaction evidence="4">
        <text>beta-nicotinamide D-ribonucleotide + ATP + H(+) = diphosphate + NAD(+)</text>
        <dbReference type="Rhea" id="RHEA:21360"/>
        <dbReference type="ChEBI" id="CHEBI:14649"/>
        <dbReference type="ChEBI" id="CHEBI:15378"/>
        <dbReference type="ChEBI" id="CHEBI:30616"/>
        <dbReference type="ChEBI" id="CHEBI:33019"/>
        <dbReference type="ChEBI" id="CHEBI:57540"/>
        <dbReference type="EC" id="2.7.7.1"/>
    </reaction>
</comment>
<dbReference type="KEGG" id="tne:Tneu_1430"/>
<keyword evidence="2 4" id="KW-0808">Transferase</keyword>
<keyword evidence="7" id="KW-1185">Reference proteome</keyword>
<evidence type="ECO:0000256" key="4">
    <source>
        <dbReference type="HAMAP-Rule" id="MF_00243"/>
    </source>
</evidence>
<accession>B1Y9C6</accession>
<dbReference type="EC" id="2.7.7.1" evidence="4"/>
<protein>
    <recommendedName>
        <fullName evidence="4">Nicotinamide-nucleotide adenylyltransferase</fullName>
        <ecNumber evidence="4">2.7.7.1</ecNumber>
    </recommendedName>
    <alternativeName>
        <fullName evidence="4">NAD(+) diphosphorylase</fullName>
    </alternativeName>
    <alternativeName>
        <fullName evidence="4">NAD(+) pyrophosphorylase</fullName>
    </alternativeName>
    <alternativeName>
        <fullName evidence="4">NMN adenylyltransferase</fullName>
    </alternativeName>
</protein>
<dbReference type="OrthoDB" id="264480at2157"/>
<feature type="domain" description="Cytidyltransferase-like" evidence="5">
    <location>
        <begin position="4"/>
        <end position="58"/>
    </location>
</feature>
<dbReference type="Pfam" id="PF01467">
    <property type="entry name" value="CTP_transf_like"/>
    <property type="match status" value="1"/>
</dbReference>
<proteinExistence type="inferred from homology"/>
<keyword evidence="4" id="KW-0662">Pyridine nucleotide biosynthesis</keyword>
<dbReference type="UniPathway" id="UPA00253">
    <property type="reaction ID" value="UER00600"/>
</dbReference>
<dbReference type="HOGENOM" id="CLU_108783_0_0_2"/>
<dbReference type="HAMAP" id="MF_00243">
    <property type="entry name" value="NMN_adenylyltr"/>
    <property type="match status" value="1"/>
</dbReference>
<name>B1Y9C6_PYRNV</name>
<dbReference type="STRING" id="444157.Tneu_1430"/>
<sequence length="171" mass="19591">MRALLVGRFQPLHWGHVKAVEWLLSQHDEVVIAIGSADKAFTPDNPFTPGERIEMFRRHFGPDRRLLFCTVPDTNGPSSIWGAYLRHWCPPHHVVYSNNPWVAISLRHWGVEVRGHPHFGDYSATAVRQLMAKGDDSWRALVPPAVAQYIDEIGGVERVRLLHDNVYKWGR</sequence>
<evidence type="ECO:0000259" key="5">
    <source>
        <dbReference type="Pfam" id="PF01467"/>
    </source>
</evidence>
<keyword evidence="4" id="KW-0547">Nucleotide-binding</keyword>